<dbReference type="GO" id="GO:0016020">
    <property type="term" value="C:membrane"/>
    <property type="evidence" value="ECO:0007669"/>
    <property type="project" value="UniProtKB-SubCell"/>
</dbReference>
<keyword evidence="2" id="KW-0813">Transport</keyword>
<comment type="subcellular location">
    <subcellularLocation>
        <location evidence="1">Membrane</location>
        <topology evidence="1">Multi-pass membrane protein</topology>
    </subcellularLocation>
</comment>
<evidence type="ECO:0000256" key="5">
    <source>
        <dbReference type="ARBA" id="ARBA00023136"/>
    </source>
</evidence>
<evidence type="ECO:0000313" key="9">
    <source>
        <dbReference type="Proteomes" id="UP000267027"/>
    </source>
</evidence>
<dbReference type="InterPro" id="IPR020846">
    <property type="entry name" value="MFS_dom"/>
</dbReference>
<keyword evidence="3 6" id="KW-0812">Transmembrane</keyword>
<dbReference type="STRING" id="334426.A0A0R3Q0B9"/>
<evidence type="ECO:0000313" key="10">
    <source>
        <dbReference type="WBParaSite" id="ACOC_0001235001-mRNA-1"/>
    </source>
</evidence>
<feature type="transmembrane region" description="Helical" evidence="6">
    <location>
        <begin position="88"/>
        <end position="108"/>
    </location>
</feature>
<feature type="transmembrane region" description="Helical" evidence="6">
    <location>
        <begin position="239"/>
        <end position="259"/>
    </location>
</feature>
<proteinExistence type="predicted"/>
<keyword evidence="5 6" id="KW-0472">Membrane</keyword>
<dbReference type="Pfam" id="PF00083">
    <property type="entry name" value="Sugar_tr"/>
    <property type="match status" value="1"/>
</dbReference>
<keyword evidence="9" id="KW-1185">Reference proteome</keyword>
<dbReference type="Proteomes" id="UP000267027">
    <property type="component" value="Unassembled WGS sequence"/>
</dbReference>
<gene>
    <name evidence="8" type="ORF">ACOC_LOCUS12351</name>
</gene>
<evidence type="ECO:0000256" key="3">
    <source>
        <dbReference type="ARBA" id="ARBA00022692"/>
    </source>
</evidence>
<keyword evidence="4 6" id="KW-1133">Transmembrane helix</keyword>
<name>A0A0R3Q0B9_ANGCS</name>
<organism evidence="10">
    <name type="scientific">Angiostrongylus costaricensis</name>
    <name type="common">Nematode worm</name>
    <dbReference type="NCBI Taxonomy" id="334426"/>
    <lineage>
        <taxon>Eukaryota</taxon>
        <taxon>Metazoa</taxon>
        <taxon>Ecdysozoa</taxon>
        <taxon>Nematoda</taxon>
        <taxon>Chromadorea</taxon>
        <taxon>Rhabditida</taxon>
        <taxon>Rhabditina</taxon>
        <taxon>Rhabditomorpha</taxon>
        <taxon>Strongyloidea</taxon>
        <taxon>Metastrongylidae</taxon>
        <taxon>Angiostrongylus</taxon>
    </lineage>
</organism>
<feature type="transmembrane region" description="Helical" evidence="6">
    <location>
        <begin position="56"/>
        <end position="76"/>
    </location>
</feature>
<protein>
    <submittedName>
        <fullName evidence="10">MFS domain-containing protein</fullName>
    </submittedName>
</protein>
<dbReference type="OMA" id="EVAELHM"/>
<accession>A0A0R3Q0B9</accession>
<dbReference type="AlphaFoldDB" id="A0A0R3Q0B9"/>
<evidence type="ECO:0000313" key="8">
    <source>
        <dbReference type="EMBL" id="VDM63936.1"/>
    </source>
</evidence>
<dbReference type="PANTHER" id="PTHR23503:SF8">
    <property type="entry name" value="FACILITATED GLUCOSE TRANSPORTER PROTEIN 1"/>
    <property type="match status" value="1"/>
</dbReference>
<reference evidence="8 9" key="2">
    <citation type="submission" date="2018-11" db="EMBL/GenBank/DDBJ databases">
        <authorList>
            <consortium name="Pathogen Informatics"/>
        </authorList>
    </citation>
    <scope>NUCLEOTIDE SEQUENCE [LARGE SCALE GENOMIC DNA]</scope>
    <source>
        <strain evidence="8 9">Costa Rica</strain>
    </source>
</reference>
<feature type="transmembrane region" description="Helical" evidence="6">
    <location>
        <begin position="120"/>
        <end position="139"/>
    </location>
</feature>
<evidence type="ECO:0000256" key="6">
    <source>
        <dbReference type="SAM" id="Phobius"/>
    </source>
</evidence>
<evidence type="ECO:0000256" key="4">
    <source>
        <dbReference type="ARBA" id="ARBA00022989"/>
    </source>
</evidence>
<evidence type="ECO:0000256" key="1">
    <source>
        <dbReference type="ARBA" id="ARBA00004141"/>
    </source>
</evidence>
<dbReference type="SUPFAM" id="SSF103473">
    <property type="entry name" value="MFS general substrate transporter"/>
    <property type="match status" value="1"/>
</dbReference>
<evidence type="ECO:0000259" key="7">
    <source>
        <dbReference type="PROSITE" id="PS50850"/>
    </source>
</evidence>
<reference evidence="10" key="1">
    <citation type="submission" date="2016-04" db="UniProtKB">
        <authorList>
            <consortium name="WormBaseParasite"/>
        </authorList>
    </citation>
    <scope>IDENTIFICATION</scope>
</reference>
<dbReference type="GO" id="GO:0015149">
    <property type="term" value="F:hexose transmembrane transporter activity"/>
    <property type="evidence" value="ECO:0007669"/>
    <property type="project" value="TreeGrafter"/>
</dbReference>
<feature type="domain" description="Major facilitator superfamily (MFS) profile" evidence="7">
    <location>
        <begin position="1"/>
        <end position="378"/>
    </location>
</feature>
<dbReference type="InterPro" id="IPR005829">
    <property type="entry name" value="Sugar_transporter_CS"/>
</dbReference>
<evidence type="ECO:0000256" key="2">
    <source>
        <dbReference type="ARBA" id="ARBA00022448"/>
    </source>
</evidence>
<dbReference type="PROSITE" id="PS00216">
    <property type="entry name" value="SUGAR_TRANSPORT_1"/>
    <property type="match status" value="1"/>
</dbReference>
<feature type="transmembrane region" description="Helical" evidence="6">
    <location>
        <begin position="293"/>
        <end position="315"/>
    </location>
</feature>
<dbReference type="EMBL" id="UYYA01005000">
    <property type="protein sequence ID" value="VDM63936.1"/>
    <property type="molecule type" value="Genomic_DNA"/>
</dbReference>
<dbReference type="InterPro" id="IPR005828">
    <property type="entry name" value="MFS_sugar_transport-like"/>
</dbReference>
<dbReference type="InterPro" id="IPR045263">
    <property type="entry name" value="GLUT"/>
</dbReference>
<feature type="transmembrane region" description="Helical" evidence="6">
    <location>
        <begin position="198"/>
        <end position="227"/>
    </location>
</feature>
<dbReference type="InterPro" id="IPR036259">
    <property type="entry name" value="MFS_trans_sf"/>
</dbReference>
<sequence>MVVSIFGIGAVVGGLLSSMLVDKVGRRGGLSYTNIIAFFAALMGLAKTIDVYPMMLFGRFFIGINAGLAVMVPMYLTEIAPINLRGTLGSFHQLFITFSILVSQVFGLPQFFGTVDRWPYIFAFVAVPALLQVIALPMIPGSPKFTLYIRGEVERAIQNSELLRGTGNVWLKVQQMRAGAIRTTNDIPSMLDMFRGSLLWPSTLTVVMMVAQQLTGINAAIFYSTIIFKQTGFKQDSSYATLAVGLINILTTILAAILVSSSSRKLLSVITSMMLRYDETAIAVDHPRFGRRVLLLAGIVGMMISLIFLIVFVSLSKTGSVWPTISQRCSFYCLSCFSPQGQVCYYVGSKRYVSSISLCDSRTLKTAPIENKPFFSLA</sequence>
<dbReference type="WBParaSite" id="ACOC_0001235001-mRNA-1">
    <property type="protein sequence ID" value="ACOC_0001235001-mRNA-1"/>
    <property type="gene ID" value="ACOC_0001235001"/>
</dbReference>
<dbReference type="PANTHER" id="PTHR23503">
    <property type="entry name" value="SOLUTE CARRIER FAMILY 2"/>
    <property type="match status" value="1"/>
</dbReference>
<feature type="transmembrane region" description="Helical" evidence="6">
    <location>
        <begin position="30"/>
        <end position="49"/>
    </location>
</feature>
<dbReference type="Gene3D" id="1.20.1250.20">
    <property type="entry name" value="MFS general substrate transporter like domains"/>
    <property type="match status" value="1"/>
</dbReference>
<dbReference type="PROSITE" id="PS50850">
    <property type="entry name" value="MFS"/>
    <property type="match status" value="1"/>
</dbReference>
<dbReference type="OrthoDB" id="4540492at2759"/>